<accession>A0A0E9VFK1</accession>
<organism evidence="1">
    <name type="scientific">Anguilla anguilla</name>
    <name type="common">European freshwater eel</name>
    <name type="synonym">Muraena anguilla</name>
    <dbReference type="NCBI Taxonomy" id="7936"/>
    <lineage>
        <taxon>Eukaryota</taxon>
        <taxon>Metazoa</taxon>
        <taxon>Chordata</taxon>
        <taxon>Craniata</taxon>
        <taxon>Vertebrata</taxon>
        <taxon>Euteleostomi</taxon>
        <taxon>Actinopterygii</taxon>
        <taxon>Neopterygii</taxon>
        <taxon>Teleostei</taxon>
        <taxon>Anguilliformes</taxon>
        <taxon>Anguillidae</taxon>
        <taxon>Anguilla</taxon>
    </lineage>
</organism>
<evidence type="ECO:0000313" key="1">
    <source>
        <dbReference type="EMBL" id="JAH76852.1"/>
    </source>
</evidence>
<dbReference type="EMBL" id="GBXM01031725">
    <property type="protein sequence ID" value="JAH76852.1"/>
    <property type="molecule type" value="Transcribed_RNA"/>
</dbReference>
<reference evidence="1" key="1">
    <citation type="submission" date="2014-11" db="EMBL/GenBank/DDBJ databases">
        <authorList>
            <person name="Amaro Gonzalez C."/>
        </authorList>
    </citation>
    <scope>NUCLEOTIDE SEQUENCE</scope>
</reference>
<dbReference type="EMBL" id="GBXM01037732">
    <property type="protein sequence ID" value="JAH70845.1"/>
    <property type="molecule type" value="Transcribed_RNA"/>
</dbReference>
<sequence length="18" mass="1894">MDAANETLSAGQQHCNTC</sequence>
<reference evidence="1" key="2">
    <citation type="journal article" date="2015" name="Fish Shellfish Immunol.">
        <title>Early steps in the European eel (Anguilla anguilla)-Vibrio vulnificus interaction in the gills: Role of the RtxA13 toxin.</title>
        <authorList>
            <person name="Callol A."/>
            <person name="Pajuelo D."/>
            <person name="Ebbesson L."/>
            <person name="Teles M."/>
            <person name="MacKenzie S."/>
            <person name="Amaro C."/>
        </authorList>
    </citation>
    <scope>NUCLEOTIDE SEQUENCE</scope>
</reference>
<proteinExistence type="predicted"/>
<dbReference type="AlphaFoldDB" id="A0A0E9VFK1"/>
<protein>
    <submittedName>
        <fullName evidence="1">Uncharacterized protein</fullName>
    </submittedName>
</protein>
<name>A0A0E9VFK1_ANGAN</name>